<dbReference type="GO" id="GO:0005975">
    <property type="term" value="P:carbohydrate metabolic process"/>
    <property type="evidence" value="ECO:0007669"/>
    <property type="project" value="InterPro"/>
</dbReference>
<proteinExistence type="predicted"/>
<dbReference type="AlphaFoldDB" id="A0A6J5K0T6"/>
<protein>
    <submittedName>
        <fullName evidence="1">Periplasmic trehalase</fullName>
        <ecNumber evidence="1">3.2.1.28</ecNumber>
    </submittedName>
</protein>
<dbReference type="EC" id="3.2.1.28" evidence="1"/>
<dbReference type="Proteomes" id="UP000494102">
    <property type="component" value="Unassembled WGS sequence"/>
</dbReference>
<name>A0A6J5K0T6_9BURK</name>
<accession>A0A6J5K0T6</accession>
<reference evidence="1 2" key="1">
    <citation type="submission" date="2020-04" db="EMBL/GenBank/DDBJ databases">
        <authorList>
            <person name="De Canck E."/>
        </authorList>
    </citation>
    <scope>NUCLEOTIDE SEQUENCE [LARGE SCALE GENOMIC DNA]</scope>
    <source>
        <strain evidence="1 2">LMG 9964</strain>
    </source>
</reference>
<dbReference type="EMBL" id="CADILN010000001">
    <property type="protein sequence ID" value="CAB4046615.1"/>
    <property type="molecule type" value="Genomic_DNA"/>
</dbReference>
<dbReference type="InterPro" id="IPR012341">
    <property type="entry name" value="6hp_glycosidase-like_sf"/>
</dbReference>
<sequence length="145" mass="15545">MIVSSQVRSIHCAGRAPGVSSQPFFCAARLKPLHRAAAVSSVALLISLSSVCRADTQVGGTLPPAPDKLYGELFVAVQTAQIYPDQKTFVDATPNADPAAIVQLYQQQKNNPGFSLASFVNQYFTPPSEPVITPPANQTLRDRSF</sequence>
<dbReference type="InterPro" id="IPR008928">
    <property type="entry name" value="6-hairpin_glycosidase_sf"/>
</dbReference>
<evidence type="ECO:0000313" key="1">
    <source>
        <dbReference type="EMBL" id="CAB4046615.1"/>
    </source>
</evidence>
<keyword evidence="1" id="KW-0378">Hydrolase</keyword>
<dbReference type="SUPFAM" id="SSF48208">
    <property type="entry name" value="Six-hairpin glycosidases"/>
    <property type="match status" value="1"/>
</dbReference>
<dbReference type="Gene3D" id="1.50.10.10">
    <property type="match status" value="1"/>
</dbReference>
<gene>
    <name evidence="1" type="primary">treA_1</name>
    <name evidence="1" type="ORF">LMG9964_00246</name>
</gene>
<keyword evidence="1" id="KW-0326">Glycosidase</keyword>
<evidence type="ECO:0000313" key="2">
    <source>
        <dbReference type="Proteomes" id="UP000494102"/>
    </source>
</evidence>
<organism evidence="1 2">
    <name type="scientific">Paraburkholderia phenoliruptrix</name>
    <dbReference type="NCBI Taxonomy" id="252970"/>
    <lineage>
        <taxon>Bacteria</taxon>
        <taxon>Pseudomonadati</taxon>
        <taxon>Pseudomonadota</taxon>
        <taxon>Betaproteobacteria</taxon>
        <taxon>Burkholderiales</taxon>
        <taxon>Burkholderiaceae</taxon>
        <taxon>Paraburkholderia</taxon>
    </lineage>
</organism>
<dbReference type="GO" id="GO:0004555">
    <property type="term" value="F:alpha,alpha-trehalase activity"/>
    <property type="evidence" value="ECO:0007669"/>
    <property type="project" value="UniProtKB-EC"/>
</dbReference>